<gene>
    <name evidence="3" type="ORF">HNP55_002817</name>
</gene>
<comment type="similarity">
    <text evidence="1">Belongs to the UPF0065 (bug) family.</text>
</comment>
<evidence type="ECO:0000313" key="4">
    <source>
        <dbReference type="Proteomes" id="UP000562027"/>
    </source>
</evidence>
<name>A0A840L946_9BURK</name>
<evidence type="ECO:0000256" key="1">
    <source>
        <dbReference type="ARBA" id="ARBA00006987"/>
    </source>
</evidence>
<dbReference type="Pfam" id="PF03401">
    <property type="entry name" value="TctC"/>
    <property type="match status" value="1"/>
</dbReference>
<keyword evidence="2" id="KW-0732">Signal</keyword>
<organism evidence="3 4">
    <name type="scientific">Roseateles oligotrophus</name>
    <dbReference type="NCBI Taxonomy" id="1769250"/>
    <lineage>
        <taxon>Bacteria</taxon>
        <taxon>Pseudomonadati</taxon>
        <taxon>Pseudomonadota</taxon>
        <taxon>Betaproteobacteria</taxon>
        <taxon>Burkholderiales</taxon>
        <taxon>Sphaerotilaceae</taxon>
        <taxon>Roseateles</taxon>
    </lineage>
</organism>
<feature type="signal peptide" evidence="2">
    <location>
        <begin position="1"/>
        <end position="26"/>
    </location>
</feature>
<reference evidence="3 4" key="1">
    <citation type="submission" date="2020-08" db="EMBL/GenBank/DDBJ databases">
        <title>Functional genomics of gut bacteria from endangered species of beetles.</title>
        <authorList>
            <person name="Carlos-Shanley C."/>
        </authorList>
    </citation>
    <scope>NUCLEOTIDE SEQUENCE [LARGE SCALE GENOMIC DNA]</scope>
    <source>
        <strain evidence="3 4">S00239</strain>
    </source>
</reference>
<protein>
    <submittedName>
        <fullName evidence="3">Tripartite-type tricarboxylate transporter receptor subunit TctC</fullName>
    </submittedName>
</protein>
<dbReference type="Gene3D" id="3.40.190.10">
    <property type="entry name" value="Periplasmic binding protein-like II"/>
    <property type="match status" value="1"/>
</dbReference>
<keyword evidence="4" id="KW-1185">Reference proteome</keyword>
<dbReference type="Proteomes" id="UP000562027">
    <property type="component" value="Unassembled WGS sequence"/>
</dbReference>
<sequence length="327" mass="34847">MAYGRICMIKTLLLGLVAWGPAGAWAQQPYPSKPVRLVVPFAPGGTTDIVARVLAERMHLALGQTVVVENKAGGGGLIGANDTAKSAPDGYSLGMATVSTTAANPAINAKIPYNPITDFTPIINLAATPNVIAVHPSFPARDYKGFVAELKKNPGKYSYASSGTGGIGHLQMELYKSLAGVFVLHIPYRGAGPALNDTVAGQVPMIFDNLPSALPFIKDGRLIPIVVAAPQRLAQLPNVPTFKEVGLAPVNRMAYYGLYGPKGLPREVVDKIHNAARKTLEIPEVKKRIEDTGSLIVANSPEQFAAQIKAEFDVYKSVVQQQKLKLD</sequence>
<dbReference type="PIRSF" id="PIRSF017082">
    <property type="entry name" value="YflP"/>
    <property type="match status" value="1"/>
</dbReference>
<dbReference type="PANTHER" id="PTHR42928:SF5">
    <property type="entry name" value="BLR1237 PROTEIN"/>
    <property type="match status" value="1"/>
</dbReference>
<feature type="chain" id="PRO_5032720112" evidence="2">
    <location>
        <begin position="27"/>
        <end position="327"/>
    </location>
</feature>
<evidence type="ECO:0000256" key="2">
    <source>
        <dbReference type="SAM" id="SignalP"/>
    </source>
</evidence>
<dbReference type="SUPFAM" id="SSF53850">
    <property type="entry name" value="Periplasmic binding protein-like II"/>
    <property type="match status" value="1"/>
</dbReference>
<dbReference type="InterPro" id="IPR042100">
    <property type="entry name" value="Bug_dom1"/>
</dbReference>
<dbReference type="EMBL" id="JACHLP010000005">
    <property type="protein sequence ID" value="MBB4844281.1"/>
    <property type="molecule type" value="Genomic_DNA"/>
</dbReference>
<dbReference type="CDD" id="cd13577">
    <property type="entry name" value="PBP2_BugE_Glu"/>
    <property type="match status" value="1"/>
</dbReference>
<keyword evidence="3" id="KW-0675">Receptor</keyword>
<comment type="caution">
    <text evidence="3">The sequence shown here is derived from an EMBL/GenBank/DDBJ whole genome shotgun (WGS) entry which is preliminary data.</text>
</comment>
<dbReference type="PANTHER" id="PTHR42928">
    <property type="entry name" value="TRICARBOXYLATE-BINDING PROTEIN"/>
    <property type="match status" value="1"/>
</dbReference>
<dbReference type="AlphaFoldDB" id="A0A840L946"/>
<proteinExistence type="inferred from homology"/>
<accession>A0A840L946</accession>
<dbReference type="InterPro" id="IPR005064">
    <property type="entry name" value="BUG"/>
</dbReference>
<evidence type="ECO:0000313" key="3">
    <source>
        <dbReference type="EMBL" id="MBB4844281.1"/>
    </source>
</evidence>
<dbReference type="Gene3D" id="3.40.190.150">
    <property type="entry name" value="Bordetella uptake gene, domain 1"/>
    <property type="match status" value="1"/>
</dbReference>